<reference evidence="1 2" key="1">
    <citation type="submission" date="2018-02" db="EMBL/GenBank/DDBJ databases">
        <title>Genomic Encyclopedia of Archaeal and Bacterial Type Strains, Phase II (KMG-II): from individual species to whole genera.</title>
        <authorList>
            <person name="Goeker M."/>
        </authorList>
    </citation>
    <scope>NUCLEOTIDE SEQUENCE [LARGE SCALE GENOMIC DNA]</scope>
    <source>
        <strain evidence="1 2">YU 961-1</strain>
    </source>
</reference>
<protein>
    <submittedName>
        <fullName evidence="1">Uncharacterized protein DUF2461</fullName>
    </submittedName>
</protein>
<dbReference type="OrthoDB" id="9794241at2"/>
<dbReference type="AlphaFoldDB" id="A0A2S6GNV5"/>
<dbReference type="Pfam" id="PF09365">
    <property type="entry name" value="DUF2461"/>
    <property type="match status" value="1"/>
</dbReference>
<dbReference type="Proteomes" id="UP000239203">
    <property type="component" value="Unassembled WGS sequence"/>
</dbReference>
<accession>A0A2S6GNV5</accession>
<proteinExistence type="predicted"/>
<comment type="caution">
    <text evidence="1">The sequence shown here is derived from an EMBL/GenBank/DDBJ whole genome shotgun (WGS) entry which is preliminary data.</text>
</comment>
<keyword evidence="2" id="KW-1185">Reference proteome</keyword>
<dbReference type="InterPro" id="IPR012808">
    <property type="entry name" value="CHP02453"/>
</dbReference>
<sequence length="208" mass="23981">MPQFTGWPEQAYEVLLKLEGIPTQQTRDRVRADRERLVRRPMLALLDGLASANPRFADYSVWHYGKNVWWWQHQGAIVRLARNVEIGLRFDLDGLHVKGAWHYPDPAQVRRFRAAVAEDDSGCELERIIAELPKDYELHGDLMRRAPREYPPSHPRAELLRYRSMVASRAVCSEESLHSAEALAEVLNATEELAELLGWLARHVPEQV</sequence>
<gene>
    <name evidence="1" type="ORF">CLV40_109251</name>
</gene>
<evidence type="ECO:0000313" key="2">
    <source>
        <dbReference type="Proteomes" id="UP000239203"/>
    </source>
</evidence>
<dbReference type="EMBL" id="PTIX01000009">
    <property type="protein sequence ID" value="PPK66866.1"/>
    <property type="molecule type" value="Genomic_DNA"/>
</dbReference>
<dbReference type="RefSeq" id="WP_104480227.1">
    <property type="nucleotide sequence ID" value="NZ_CP154825.1"/>
</dbReference>
<name>A0A2S6GNV5_9PSEU</name>
<organism evidence="1 2">
    <name type="scientific">Actinokineospora auranticolor</name>
    <dbReference type="NCBI Taxonomy" id="155976"/>
    <lineage>
        <taxon>Bacteria</taxon>
        <taxon>Bacillati</taxon>
        <taxon>Actinomycetota</taxon>
        <taxon>Actinomycetes</taxon>
        <taxon>Pseudonocardiales</taxon>
        <taxon>Pseudonocardiaceae</taxon>
        <taxon>Actinokineospora</taxon>
    </lineage>
</organism>
<evidence type="ECO:0000313" key="1">
    <source>
        <dbReference type="EMBL" id="PPK66866.1"/>
    </source>
</evidence>